<comment type="caution">
    <text evidence="6">The sequence shown here is derived from an EMBL/GenBank/DDBJ whole genome shotgun (WGS) entry which is preliminary data.</text>
</comment>
<dbReference type="GO" id="GO:0016020">
    <property type="term" value="C:membrane"/>
    <property type="evidence" value="ECO:0007669"/>
    <property type="project" value="UniProtKB-SubCell"/>
</dbReference>
<evidence type="ECO:0000256" key="5">
    <source>
        <dbReference type="SAM" id="Phobius"/>
    </source>
</evidence>
<dbReference type="InParanoid" id="A0A286UUL9"/>
<name>A0A286UUL9_9AGAM</name>
<reference evidence="6 7" key="1">
    <citation type="journal article" date="2017" name="Mol. Ecol.">
        <title>Comparative and population genomic landscape of Phellinus noxius: A hypervariable fungus causing root rot in trees.</title>
        <authorList>
            <person name="Chung C.L."/>
            <person name="Lee T.J."/>
            <person name="Akiba M."/>
            <person name="Lee H.H."/>
            <person name="Kuo T.H."/>
            <person name="Liu D."/>
            <person name="Ke H.M."/>
            <person name="Yokoi T."/>
            <person name="Roa M.B."/>
            <person name="Lu M.J."/>
            <person name="Chang Y.Y."/>
            <person name="Ann P.J."/>
            <person name="Tsai J.N."/>
            <person name="Chen C.Y."/>
            <person name="Tzean S.S."/>
            <person name="Ota Y."/>
            <person name="Hattori T."/>
            <person name="Sahashi N."/>
            <person name="Liou R.F."/>
            <person name="Kikuchi T."/>
            <person name="Tsai I.J."/>
        </authorList>
    </citation>
    <scope>NUCLEOTIDE SEQUENCE [LARGE SCALE GENOMIC DNA]</scope>
    <source>
        <strain evidence="6 7">FFPRI411160</strain>
    </source>
</reference>
<evidence type="ECO:0000256" key="4">
    <source>
        <dbReference type="ARBA" id="ARBA00023136"/>
    </source>
</evidence>
<evidence type="ECO:0000256" key="3">
    <source>
        <dbReference type="ARBA" id="ARBA00022989"/>
    </source>
</evidence>
<dbReference type="STRING" id="2282107.A0A286UUL9"/>
<protein>
    <submittedName>
        <fullName evidence="6">RTA1 like protein</fullName>
    </submittedName>
</protein>
<feature type="transmembrane region" description="Helical" evidence="5">
    <location>
        <begin position="241"/>
        <end position="260"/>
    </location>
</feature>
<feature type="transmembrane region" description="Helical" evidence="5">
    <location>
        <begin position="160"/>
        <end position="181"/>
    </location>
</feature>
<dbReference type="Proteomes" id="UP000217199">
    <property type="component" value="Unassembled WGS sequence"/>
</dbReference>
<dbReference type="OrthoDB" id="3358017at2759"/>
<sequence length="288" mass="32251">MSDSNSTLSNIPEANFGYNPNEAAAITIGVLYLVLFLALSLRLYLSRSWWGLCLPIGVAAFSSGFFLRQASVVNADNLGIFVASQFFIIVSPATFLAFNYIIYGRMMRTFAGDRPQYSLIRPRFVSTIFVISDFFTFVLQGAAAGLSSNDDPSATNLARILLKIGLILQLVSYIFFVIIVIHSHRCLLNDKSYGVGNFPWILIYLLYFSSVFIVIRGAYRIAEQENSTDDHLSFLLSHEVFFYLLDTLPLFLATVIYVPFWPGNILKRDNGNLNSTVSLTPLSQNQEP</sequence>
<evidence type="ECO:0000256" key="2">
    <source>
        <dbReference type="ARBA" id="ARBA00022692"/>
    </source>
</evidence>
<evidence type="ECO:0000313" key="7">
    <source>
        <dbReference type="Proteomes" id="UP000217199"/>
    </source>
</evidence>
<feature type="transmembrane region" description="Helical" evidence="5">
    <location>
        <begin position="23"/>
        <end position="41"/>
    </location>
</feature>
<feature type="transmembrane region" description="Helical" evidence="5">
    <location>
        <begin position="124"/>
        <end position="148"/>
    </location>
</feature>
<dbReference type="InterPro" id="IPR007568">
    <property type="entry name" value="RTA1"/>
</dbReference>
<keyword evidence="7" id="KW-1185">Reference proteome</keyword>
<dbReference type="PANTHER" id="PTHR31465:SF1">
    <property type="entry name" value="PROTEIN RTA1-RELATED"/>
    <property type="match status" value="1"/>
</dbReference>
<proteinExistence type="predicted"/>
<keyword evidence="3 5" id="KW-1133">Transmembrane helix</keyword>
<dbReference type="Pfam" id="PF04479">
    <property type="entry name" value="RTA1"/>
    <property type="match status" value="1"/>
</dbReference>
<feature type="transmembrane region" description="Helical" evidence="5">
    <location>
        <begin position="201"/>
        <end position="221"/>
    </location>
</feature>
<organism evidence="6 7">
    <name type="scientific">Pyrrhoderma noxium</name>
    <dbReference type="NCBI Taxonomy" id="2282107"/>
    <lineage>
        <taxon>Eukaryota</taxon>
        <taxon>Fungi</taxon>
        <taxon>Dikarya</taxon>
        <taxon>Basidiomycota</taxon>
        <taxon>Agaricomycotina</taxon>
        <taxon>Agaricomycetes</taxon>
        <taxon>Hymenochaetales</taxon>
        <taxon>Hymenochaetaceae</taxon>
        <taxon>Pyrrhoderma</taxon>
    </lineage>
</organism>
<comment type="subcellular location">
    <subcellularLocation>
        <location evidence="1">Membrane</location>
        <topology evidence="1">Multi-pass membrane protein</topology>
    </subcellularLocation>
</comment>
<evidence type="ECO:0000256" key="1">
    <source>
        <dbReference type="ARBA" id="ARBA00004141"/>
    </source>
</evidence>
<feature type="transmembrane region" description="Helical" evidence="5">
    <location>
        <begin position="79"/>
        <end position="103"/>
    </location>
</feature>
<dbReference type="AlphaFoldDB" id="A0A286UUL9"/>
<feature type="transmembrane region" description="Helical" evidence="5">
    <location>
        <begin position="48"/>
        <end position="67"/>
    </location>
</feature>
<keyword evidence="4 5" id="KW-0472">Membrane</keyword>
<dbReference type="EMBL" id="NBII01000001">
    <property type="protein sequence ID" value="PAV23289.1"/>
    <property type="molecule type" value="Genomic_DNA"/>
</dbReference>
<accession>A0A286UUL9</accession>
<evidence type="ECO:0000313" key="6">
    <source>
        <dbReference type="EMBL" id="PAV23289.1"/>
    </source>
</evidence>
<gene>
    <name evidence="6" type="ORF">PNOK_0035700</name>
</gene>
<dbReference type="PANTHER" id="PTHR31465">
    <property type="entry name" value="PROTEIN RTA1-RELATED"/>
    <property type="match status" value="1"/>
</dbReference>
<keyword evidence="2 5" id="KW-0812">Transmembrane</keyword>